<name>A0A8J2K669_9HEXA</name>
<keyword evidence="1" id="KW-0547">Nucleotide-binding</keyword>
<protein>
    <submittedName>
        <fullName evidence="3">Uncharacterized protein</fullName>
    </submittedName>
</protein>
<reference evidence="3" key="1">
    <citation type="submission" date="2021-06" db="EMBL/GenBank/DDBJ databases">
        <authorList>
            <person name="Hodson N. C."/>
            <person name="Mongue J. A."/>
            <person name="Jaron S. K."/>
        </authorList>
    </citation>
    <scope>NUCLEOTIDE SEQUENCE</scope>
</reference>
<proteinExistence type="predicted"/>
<dbReference type="GO" id="GO:0003006">
    <property type="term" value="P:developmental process involved in reproduction"/>
    <property type="evidence" value="ECO:0007669"/>
    <property type="project" value="UniProtKB-ARBA"/>
</dbReference>
<feature type="non-terminal residue" evidence="3">
    <location>
        <position position="1"/>
    </location>
</feature>
<gene>
    <name evidence="3" type="ORF">AFUS01_LOCUS22106</name>
</gene>
<dbReference type="OrthoDB" id="6726184at2759"/>
<dbReference type="EMBL" id="CAJVCH010253322">
    <property type="protein sequence ID" value="CAG7733680.1"/>
    <property type="molecule type" value="Genomic_DNA"/>
</dbReference>
<dbReference type="PROSITE" id="PS51419">
    <property type="entry name" value="RAB"/>
    <property type="match status" value="1"/>
</dbReference>
<dbReference type="GO" id="GO:0035099">
    <property type="term" value="P:hemocyte migration"/>
    <property type="evidence" value="ECO:0007669"/>
    <property type="project" value="UniProtKB-ARBA"/>
</dbReference>
<evidence type="ECO:0000256" key="1">
    <source>
        <dbReference type="ARBA" id="ARBA00022741"/>
    </source>
</evidence>
<dbReference type="InterPro" id="IPR001806">
    <property type="entry name" value="Small_GTPase"/>
</dbReference>
<dbReference type="GO" id="GO:0035006">
    <property type="term" value="P:melanization defense response"/>
    <property type="evidence" value="ECO:0007669"/>
    <property type="project" value="UniProtKB-ARBA"/>
</dbReference>
<dbReference type="GO" id="GO:0001667">
    <property type="term" value="P:ameboidal-type cell migration"/>
    <property type="evidence" value="ECO:0007669"/>
    <property type="project" value="UniProtKB-ARBA"/>
</dbReference>
<keyword evidence="4" id="KW-1185">Reference proteome</keyword>
<evidence type="ECO:0000256" key="2">
    <source>
        <dbReference type="ARBA" id="ARBA00023134"/>
    </source>
</evidence>
<organism evidence="3 4">
    <name type="scientific">Allacma fusca</name>
    <dbReference type="NCBI Taxonomy" id="39272"/>
    <lineage>
        <taxon>Eukaryota</taxon>
        <taxon>Metazoa</taxon>
        <taxon>Ecdysozoa</taxon>
        <taxon>Arthropoda</taxon>
        <taxon>Hexapoda</taxon>
        <taxon>Collembola</taxon>
        <taxon>Symphypleona</taxon>
        <taxon>Sminthuridae</taxon>
        <taxon>Allacma</taxon>
    </lineage>
</organism>
<dbReference type="GO" id="GO:0007264">
    <property type="term" value="P:small GTPase-mediated signal transduction"/>
    <property type="evidence" value="ECO:0007669"/>
    <property type="project" value="InterPro"/>
</dbReference>
<dbReference type="GO" id="GO:0005525">
    <property type="term" value="F:GTP binding"/>
    <property type="evidence" value="ECO:0007669"/>
    <property type="project" value="UniProtKB-KW"/>
</dbReference>
<dbReference type="Pfam" id="PF00071">
    <property type="entry name" value="Ras"/>
    <property type="match status" value="1"/>
</dbReference>
<accession>A0A8J2K669</accession>
<dbReference type="GO" id="GO:0022412">
    <property type="term" value="P:cellular process involved in reproduction in multicellular organism"/>
    <property type="evidence" value="ECO:0007669"/>
    <property type="project" value="UniProtKB-ARBA"/>
</dbReference>
<dbReference type="GO" id="GO:0003924">
    <property type="term" value="F:GTPase activity"/>
    <property type="evidence" value="ECO:0007669"/>
    <property type="project" value="InterPro"/>
</dbReference>
<evidence type="ECO:0000313" key="4">
    <source>
        <dbReference type="Proteomes" id="UP000708208"/>
    </source>
</evidence>
<sequence length="115" mass="12956">MEKRQSLSLRFALVGDPMVGKTSLALAFTRGFFCPKNTPDFTQMPETYCKELMMDDIKILVSVIDTPSLDGCYSTFRTSVYTGINCFIICYAIDNPSSLANVENQWLPEIHEICP</sequence>
<dbReference type="AlphaFoldDB" id="A0A8J2K669"/>
<evidence type="ECO:0000313" key="3">
    <source>
        <dbReference type="EMBL" id="CAG7733680.1"/>
    </source>
</evidence>
<comment type="caution">
    <text evidence="3">The sequence shown here is derived from an EMBL/GenBank/DDBJ whole genome shotgun (WGS) entry which is preliminary data.</text>
</comment>
<dbReference type="Proteomes" id="UP000708208">
    <property type="component" value="Unassembled WGS sequence"/>
</dbReference>
<dbReference type="InterPro" id="IPR003578">
    <property type="entry name" value="Small_GTPase_Rho"/>
</dbReference>
<keyword evidence="2" id="KW-0342">GTP-binding</keyword>
<dbReference type="PANTHER" id="PTHR24072">
    <property type="entry name" value="RHO FAMILY GTPASE"/>
    <property type="match status" value="1"/>
</dbReference>